<protein>
    <submittedName>
        <fullName evidence="2">Uncharacterized protein</fullName>
    </submittedName>
</protein>
<feature type="chain" id="PRO_5016238218" evidence="1">
    <location>
        <begin position="20"/>
        <end position="126"/>
    </location>
</feature>
<keyword evidence="3" id="KW-1185">Reference proteome</keyword>
<dbReference type="Proteomes" id="UP000249547">
    <property type="component" value="Unassembled WGS sequence"/>
</dbReference>
<keyword evidence="1" id="KW-0732">Signal</keyword>
<comment type="caution">
    <text evidence="2">The sequence shown here is derived from an EMBL/GenBank/DDBJ whole genome shotgun (WGS) entry which is preliminary data.</text>
</comment>
<accession>A0A327QNX4</accession>
<name>A0A327QNX4_9BACT</name>
<dbReference type="EMBL" id="QLLL01000004">
    <property type="protein sequence ID" value="RAJ05352.1"/>
    <property type="molecule type" value="Genomic_DNA"/>
</dbReference>
<feature type="signal peptide" evidence="1">
    <location>
        <begin position="1"/>
        <end position="19"/>
    </location>
</feature>
<proteinExistence type="predicted"/>
<evidence type="ECO:0000313" key="2">
    <source>
        <dbReference type="EMBL" id="RAJ05352.1"/>
    </source>
</evidence>
<gene>
    <name evidence="2" type="ORF">LX64_02509</name>
</gene>
<evidence type="ECO:0000256" key="1">
    <source>
        <dbReference type="SAM" id="SignalP"/>
    </source>
</evidence>
<dbReference type="RefSeq" id="WP_111597947.1">
    <property type="nucleotide sequence ID" value="NZ_QLLL01000004.1"/>
</dbReference>
<dbReference type="AlphaFoldDB" id="A0A327QNX4"/>
<evidence type="ECO:0000313" key="3">
    <source>
        <dbReference type="Proteomes" id="UP000249547"/>
    </source>
</evidence>
<reference evidence="2 3" key="1">
    <citation type="submission" date="2018-06" db="EMBL/GenBank/DDBJ databases">
        <title>Genomic Encyclopedia of Archaeal and Bacterial Type Strains, Phase II (KMG-II): from individual species to whole genera.</title>
        <authorList>
            <person name="Goeker M."/>
        </authorList>
    </citation>
    <scope>NUCLEOTIDE SEQUENCE [LARGE SCALE GENOMIC DNA]</scope>
    <source>
        <strain evidence="2 3">DSM 23857</strain>
    </source>
</reference>
<organism evidence="2 3">
    <name type="scientific">Chitinophaga skermanii</name>
    <dbReference type="NCBI Taxonomy" id="331697"/>
    <lineage>
        <taxon>Bacteria</taxon>
        <taxon>Pseudomonadati</taxon>
        <taxon>Bacteroidota</taxon>
        <taxon>Chitinophagia</taxon>
        <taxon>Chitinophagales</taxon>
        <taxon>Chitinophagaceae</taxon>
        <taxon>Chitinophaga</taxon>
    </lineage>
</organism>
<sequence length="126" mass="14010">MKKFVFGILAIIIAFSAAAFTKVAAPPECEQPLIWIQFKPNTGQKWRCDPSVSQYIYQQLSVPPTSTVVALNCQPIPYSQLGIVCAEPTPYNCLVGYRITDMIGTCPNWRPRPTAVPVCCIYRVTP</sequence>